<organism evidence="3 4">
    <name type="scientific">Entamoeba nuttalli</name>
    <dbReference type="NCBI Taxonomy" id="412467"/>
    <lineage>
        <taxon>Eukaryota</taxon>
        <taxon>Amoebozoa</taxon>
        <taxon>Evosea</taxon>
        <taxon>Archamoebae</taxon>
        <taxon>Mastigamoebida</taxon>
        <taxon>Entamoebidae</taxon>
        <taxon>Entamoeba</taxon>
    </lineage>
</organism>
<dbReference type="Proteomes" id="UP001628156">
    <property type="component" value="Unassembled WGS sequence"/>
</dbReference>
<dbReference type="Gene3D" id="1.25.40.90">
    <property type="match status" value="1"/>
</dbReference>
<dbReference type="InterPro" id="IPR008942">
    <property type="entry name" value="ENTH_VHS"/>
</dbReference>
<accession>A0ABQ0DTX1</accession>
<evidence type="ECO:0000313" key="3">
    <source>
        <dbReference type="EMBL" id="GAB1226299.1"/>
    </source>
</evidence>
<evidence type="ECO:0008006" key="5">
    <source>
        <dbReference type="Google" id="ProtNLM"/>
    </source>
</evidence>
<comment type="caution">
    <text evidence="3">The sequence shown here is derived from an EMBL/GenBank/DDBJ whole genome shotgun (WGS) entry which is preliminary data.</text>
</comment>
<protein>
    <recommendedName>
        <fullName evidence="5">VHS domain-containing protein</fullName>
    </recommendedName>
</protein>
<name>A0ABQ0DTX1_9EUKA</name>
<feature type="region of interest" description="Disordered" evidence="2">
    <location>
        <begin position="258"/>
        <end position="279"/>
    </location>
</feature>
<proteinExistence type="predicted"/>
<dbReference type="EMBL" id="BAAFRS010000284">
    <property type="protein sequence ID" value="GAB1226299.1"/>
    <property type="molecule type" value="Genomic_DNA"/>
</dbReference>
<dbReference type="SUPFAM" id="SSF48464">
    <property type="entry name" value="ENTH/VHS domain"/>
    <property type="match status" value="1"/>
</dbReference>
<feature type="coiled-coil region" evidence="1">
    <location>
        <begin position="190"/>
        <end position="217"/>
    </location>
</feature>
<gene>
    <name evidence="3" type="ORF">ENUP19_0284G0024</name>
</gene>
<evidence type="ECO:0000256" key="1">
    <source>
        <dbReference type="SAM" id="Coils"/>
    </source>
</evidence>
<keyword evidence="1" id="KW-0175">Coiled coil</keyword>
<evidence type="ECO:0000313" key="4">
    <source>
        <dbReference type="Proteomes" id="UP001628156"/>
    </source>
</evidence>
<reference evidence="3 4" key="1">
    <citation type="journal article" date="2019" name="PLoS Negl. Trop. Dis.">
        <title>Whole genome sequencing of Entamoeba nuttalli reveals mammalian host-related molecular signatures and a novel octapeptide-repeat surface protein.</title>
        <authorList>
            <person name="Tanaka M."/>
            <person name="Makiuchi T."/>
            <person name="Komiyama T."/>
            <person name="Shiina T."/>
            <person name="Osaki K."/>
            <person name="Tachibana H."/>
        </authorList>
    </citation>
    <scope>NUCLEOTIDE SEQUENCE [LARGE SCALE GENOMIC DNA]</scope>
    <source>
        <strain evidence="3 4">P19-061405</strain>
    </source>
</reference>
<evidence type="ECO:0000256" key="2">
    <source>
        <dbReference type="SAM" id="MobiDB-lite"/>
    </source>
</evidence>
<keyword evidence="4" id="KW-1185">Reference proteome</keyword>
<feature type="compositionally biased region" description="Basic residues" evidence="2">
    <location>
        <begin position="258"/>
        <end position="272"/>
    </location>
</feature>
<sequence length="374" mass="43723">MSSQPLRLSDVIKITICGGSYPPDIDKVKSISDFMRMNVEAPLGLSEQSMLLMKKYKHKELTEVQMLCLLEIIDYTVKHQSVFRIEVGELEFIRHMQILAKFKKEGVLDEIQMKARKMIAEWGFEFPYELNEYMKIYEKNKKAFNCLDIQMNYPQLTENLEQIEFEKYVHKIQKCIKKCSVQMISPNEHFDSVLEEAKKLSKKFEELIENINGFKKNEYSDLLSILNDKRHRLNEMKKVKPTSQHGYLSLNDIEPKISKTKQNPHHHHKKRKESAPFIDIKPIQQNEYQQKQSSQEPMNIYSIPDPKTPRETSSHFVTVPTNKDNVPMYCVETEIKEPHLHKIHLASPPRKRAMSASAQALPYLGTTNQNVSLL</sequence>